<reference evidence="2 3" key="1">
    <citation type="submission" date="2019-08" db="EMBL/GenBank/DDBJ databases">
        <authorList>
            <person name="Peeters C."/>
        </authorList>
    </citation>
    <scope>NUCLEOTIDE SEQUENCE [LARGE SCALE GENOMIC DNA]</scope>
    <source>
        <strain evidence="2 3">LMG 31012</strain>
    </source>
</reference>
<dbReference type="SUPFAM" id="SSF89796">
    <property type="entry name" value="CoA-transferase family III (CaiB/BaiF)"/>
    <property type="match status" value="1"/>
</dbReference>
<dbReference type="InterPro" id="IPR050483">
    <property type="entry name" value="CoA-transferase_III_domain"/>
</dbReference>
<dbReference type="InterPro" id="IPR044855">
    <property type="entry name" value="CoA-Trfase_III_dom3_sf"/>
</dbReference>
<evidence type="ECO:0000313" key="2">
    <source>
        <dbReference type="EMBL" id="VVE03568.1"/>
    </source>
</evidence>
<dbReference type="PANTHER" id="PTHR48207:SF3">
    <property type="entry name" value="SUCCINATE--HYDROXYMETHYLGLUTARATE COA-TRANSFERASE"/>
    <property type="match status" value="1"/>
</dbReference>
<dbReference type="Gene3D" id="3.30.1540.10">
    <property type="entry name" value="formyl-coa transferase, domain 3"/>
    <property type="match status" value="1"/>
</dbReference>
<accession>A0A5E4UUG1</accession>
<evidence type="ECO:0000256" key="1">
    <source>
        <dbReference type="ARBA" id="ARBA00022679"/>
    </source>
</evidence>
<dbReference type="PANTHER" id="PTHR48207">
    <property type="entry name" value="SUCCINATE--HYDROXYMETHYLGLUTARATE COA-TRANSFERASE"/>
    <property type="match status" value="1"/>
</dbReference>
<dbReference type="AlphaFoldDB" id="A0A5E4UUG1"/>
<dbReference type="Gene3D" id="3.40.50.10540">
    <property type="entry name" value="Crotonobetainyl-coa:carnitine coa-transferase, domain 1"/>
    <property type="match status" value="1"/>
</dbReference>
<protein>
    <submittedName>
        <fullName evidence="2">Carnitine dehydratase</fullName>
    </submittedName>
</protein>
<dbReference type="OrthoDB" id="9026195at2"/>
<proteinExistence type="predicted"/>
<keyword evidence="1" id="KW-0808">Transferase</keyword>
<dbReference type="EMBL" id="CABPSH010000004">
    <property type="protein sequence ID" value="VVE03568.1"/>
    <property type="molecule type" value="Genomic_DNA"/>
</dbReference>
<name>A0A5E4UUG1_9BURK</name>
<sequence>MSNTGSGALAGIRVVDLSRVLAGPACAQTLADHGAEVIKVESPAGDDTRLWGPPFRDGAASYYMGVNRNKRGIVLDLNQPDAREVLLDLLEQADVLVENFKVGTLERWGLGYQDTLASRFPRLVHCRISGFGADGPLGGLPGYDAVIQAMSGLMSINGDPQSGATRIGVPIVDLASGQASVNGILLALLERTRSGRGQFVDIALYDVALSLLHPPAANWFMSGRVPPLLGNGHPNIVPYDKFQTATVEVFLGVGNDRQFAIFAQHVGHPEWVDDPRFCSNGARMTHRDLLRQMIAERLRSVEGDALCRRLTRAGVPAGAVRDVGAALCDAHTAHRQMRVAVDDYEGVGVPVKLSRTPARIQRRPPRFAEHTREVLQELGYADERIDALAGDGVLRLAREEVAP</sequence>
<keyword evidence="3" id="KW-1185">Reference proteome</keyword>
<dbReference type="Pfam" id="PF02515">
    <property type="entry name" value="CoA_transf_3"/>
    <property type="match status" value="1"/>
</dbReference>
<dbReference type="RefSeq" id="WP_150589430.1">
    <property type="nucleotide sequence ID" value="NZ_CABPSH010000004.1"/>
</dbReference>
<dbReference type="Proteomes" id="UP000400981">
    <property type="component" value="Unassembled WGS sequence"/>
</dbReference>
<dbReference type="GO" id="GO:0008410">
    <property type="term" value="F:CoA-transferase activity"/>
    <property type="evidence" value="ECO:0007669"/>
    <property type="project" value="TreeGrafter"/>
</dbReference>
<organism evidence="2 3">
    <name type="scientific">Pandoraea eparura</name>
    <dbReference type="NCBI Taxonomy" id="2508291"/>
    <lineage>
        <taxon>Bacteria</taxon>
        <taxon>Pseudomonadati</taxon>
        <taxon>Pseudomonadota</taxon>
        <taxon>Betaproteobacteria</taxon>
        <taxon>Burkholderiales</taxon>
        <taxon>Burkholderiaceae</taxon>
        <taxon>Pandoraea</taxon>
    </lineage>
</organism>
<dbReference type="InterPro" id="IPR023606">
    <property type="entry name" value="CoA-Trfase_III_dom_1_sf"/>
</dbReference>
<gene>
    <name evidence="2" type="ORF">PEP31012_02245</name>
</gene>
<dbReference type="InterPro" id="IPR003673">
    <property type="entry name" value="CoA-Trfase_fam_III"/>
</dbReference>
<evidence type="ECO:0000313" key="3">
    <source>
        <dbReference type="Proteomes" id="UP000400981"/>
    </source>
</evidence>